<evidence type="ECO:0000259" key="4">
    <source>
        <dbReference type="Pfam" id="PF01551"/>
    </source>
</evidence>
<dbReference type="OrthoDB" id="9805070at2"/>
<dbReference type="Gene3D" id="2.70.70.10">
    <property type="entry name" value="Glucose Permease (Domain IIA)"/>
    <property type="match status" value="1"/>
</dbReference>
<evidence type="ECO:0000256" key="1">
    <source>
        <dbReference type="ARBA" id="ARBA00022729"/>
    </source>
</evidence>
<organism evidence="5 6">
    <name type="scientific">Brevibacillus laterosporus</name>
    <name type="common">Bacillus laterosporus</name>
    <dbReference type="NCBI Taxonomy" id="1465"/>
    <lineage>
        <taxon>Bacteria</taxon>
        <taxon>Bacillati</taxon>
        <taxon>Bacillota</taxon>
        <taxon>Bacilli</taxon>
        <taxon>Bacillales</taxon>
        <taxon>Paenibacillaceae</taxon>
        <taxon>Brevibacillus</taxon>
    </lineage>
</organism>
<dbReference type="CDD" id="cd12797">
    <property type="entry name" value="M23_peptidase"/>
    <property type="match status" value="1"/>
</dbReference>
<protein>
    <submittedName>
        <fullName evidence="5">M23 family metallopeptidase</fullName>
    </submittedName>
</protein>
<feature type="region of interest" description="Disordered" evidence="2">
    <location>
        <begin position="161"/>
        <end position="217"/>
    </location>
</feature>
<geneLocation type="plasmid" evidence="5 6">
    <name>p1821L01</name>
</geneLocation>
<feature type="region of interest" description="Disordered" evidence="2">
    <location>
        <begin position="130"/>
        <end position="149"/>
    </location>
</feature>
<proteinExistence type="predicted"/>
<dbReference type="EMBL" id="CP033461">
    <property type="protein sequence ID" value="QDX90947.1"/>
    <property type="molecule type" value="Genomic_DNA"/>
</dbReference>
<evidence type="ECO:0000256" key="2">
    <source>
        <dbReference type="SAM" id="MobiDB-lite"/>
    </source>
</evidence>
<accession>A0A518V1S9</accession>
<dbReference type="GO" id="GO:0004222">
    <property type="term" value="F:metalloendopeptidase activity"/>
    <property type="evidence" value="ECO:0007669"/>
    <property type="project" value="TreeGrafter"/>
</dbReference>
<evidence type="ECO:0000313" key="5">
    <source>
        <dbReference type="EMBL" id="QDX90947.1"/>
    </source>
</evidence>
<dbReference type="SUPFAM" id="SSF51261">
    <property type="entry name" value="Duplicated hybrid motif"/>
    <property type="match status" value="1"/>
</dbReference>
<name>A0A518V1S9_BRELA</name>
<dbReference type="PANTHER" id="PTHR21666:SF289">
    <property type="entry name" value="L-ALA--D-GLU ENDOPEPTIDASE"/>
    <property type="match status" value="1"/>
</dbReference>
<dbReference type="Pfam" id="PF01551">
    <property type="entry name" value="Peptidase_M23"/>
    <property type="match status" value="1"/>
</dbReference>
<keyword evidence="6" id="KW-1185">Reference proteome</keyword>
<feature type="domain" description="M23ase beta-sheet core" evidence="4">
    <location>
        <begin position="69"/>
        <end position="168"/>
    </location>
</feature>
<sequence>MKMKKKKLIASILSIASILTVISSAHAHMEPNKEDPGTFLFKWPVPDSSKINSDFGYRTDPFTGKRVLHAGLDIAPVERGVSGDKVVAAYRGTVVRSEESSSYGNVVYINHELRRNDWVQTRYAHLSKKPSVKKKEEVSKGTKVGVMGDTGQVTGVHLHFETRESSKEPDTSNNSDPVDPLNYVEQPRSLDVRSTVDEDGFVPNPYNEQYSEETSDQ</sequence>
<dbReference type="Proteomes" id="UP000319432">
    <property type="component" value="Plasmid p1821L01"/>
</dbReference>
<evidence type="ECO:0000256" key="3">
    <source>
        <dbReference type="SAM" id="SignalP"/>
    </source>
</evidence>
<reference evidence="5 6" key="1">
    <citation type="submission" date="2018-11" db="EMBL/GenBank/DDBJ databases">
        <title>Phylogenetic determinants of toxin gene distribution in genomes of Brevibacillus laterosporus.</title>
        <authorList>
            <person name="Glare T.R."/>
            <person name="Durrant A."/>
            <person name="Berry C."/>
            <person name="Palma L."/>
            <person name="Ormskirk M."/>
            <person name="Cox M.O."/>
        </authorList>
    </citation>
    <scope>NUCLEOTIDE SEQUENCE [LARGE SCALE GENOMIC DNA]</scope>
    <source>
        <strain evidence="5 6">1821L</strain>
        <plasmid evidence="5 6">p1821L01</plasmid>
    </source>
</reference>
<keyword evidence="1 3" id="KW-0732">Signal</keyword>
<dbReference type="InterPro" id="IPR050570">
    <property type="entry name" value="Cell_wall_metabolism_enzyme"/>
</dbReference>
<keyword evidence="5" id="KW-0614">Plasmid</keyword>
<dbReference type="PANTHER" id="PTHR21666">
    <property type="entry name" value="PEPTIDASE-RELATED"/>
    <property type="match status" value="1"/>
</dbReference>
<dbReference type="InterPro" id="IPR011055">
    <property type="entry name" value="Dup_hybrid_motif"/>
</dbReference>
<gene>
    <name evidence="5" type="ORF">EEL30_00235</name>
</gene>
<dbReference type="InterPro" id="IPR016047">
    <property type="entry name" value="M23ase_b-sheet_dom"/>
</dbReference>
<evidence type="ECO:0000313" key="6">
    <source>
        <dbReference type="Proteomes" id="UP000319432"/>
    </source>
</evidence>
<dbReference type="AlphaFoldDB" id="A0A518V1S9"/>
<feature type="chain" id="PRO_5021764439" evidence="3">
    <location>
        <begin position="28"/>
        <end position="217"/>
    </location>
</feature>
<feature type="signal peptide" evidence="3">
    <location>
        <begin position="1"/>
        <end position="27"/>
    </location>
</feature>
<feature type="compositionally biased region" description="Basic and acidic residues" evidence="2">
    <location>
        <begin position="161"/>
        <end position="170"/>
    </location>
</feature>